<dbReference type="InterPro" id="IPR023393">
    <property type="entry name" value="START-like_dom_sf"/>
</dbReference>
<dbReference type="Proteomes" id="UP000585474">
    <property type="component" value="Unassembled WGS sequence"/>
</dbReference>
<dbReference type="GO" id="GO:0009738">
    <property type="term" value="P:abscisic acid-activated signaling pathway"/>
    <property type="evidence" value="ECO:0007669"/>
    <property type="project" value="TreeGrafter"/>
</dbReference>
<gene>
    <name evidence="3" type="ORF">Acr_00g0078150</name>
</gene>
<dbReference type="GO" id="GO:0006952">
    <property type="term" value="P:defense response"/>
    <property type="evidence" value="ECO:0007669"/>
    <property type="project" value="InterPro"/>
</dbReference>
<feature type="domain" description="Bet v I/Major latex protein" evidence="2">
    <location>
        <begin position="3"/>
        <end position="154"/>
    </location>
</feature>
<evidence type="ECO:0000256" key="1">
    <source>
        <dbReference type="ARBA" id="ARBA00009744"/>
    </source>
</evidence>
<dbReference type="SUPFAM" id="SSF55961">
    <property type="entry name" value="Bet v1-like"/>
    <property type="match status" value="1"/>
</dbReference>
<dbReference type="GO" id="GO:0005737">
    <property type="term" value="C:cytoplasm"/>
    <property type="evidence" value="ECO:0007669"/>
    <property type="project" value="TreeGrafter"/>
</dbReference>
<evidence type="ECO:0000313" key="3">
    <source>
        <dbReference type="EMBL" id="GFS42111.1"/>
    </source>
</evidence>
<dbReference type="InterPro" id="IPR050279">
    <property type="entry name" value="Plant_def-hormone_signal"/>
</dbReference>
<dbReference type="GO" id="GO:0010427">
    <property type="term" value="F:abscisic acid binding"/>
    <property type="evidence" value="ECO:0007669"/>
    <property type="project" value="TreeGrafter"/>
</dbReference>
<dbReference type="PANTHER" id="PTHR31213">
    <property type="entry name" value="OS08G0374000 PROTEIN-RELATED"/>
    <property type="match status" value="1"/>
</dbReference>
<dbReference type="PANTHER" id="PTHR31213:SF64">
    <property type="entry name" value="PHYTOHORMONE-BINDING PROTEIN"/>
    <property type="match status" value="1"/>
</dbReference>
<accession>A0A7J0DVA3</accession>
<sequence>MAKEAKTQVKVQVGIEAIWKALAKDLRFVLPRIMPSVVKDVQQVIEGDGGLGTVFLFNFGSDVSNIRYQKEKLVDLDESLHQIGMQVVEGGHLNVGFSSYKTIFQLTANGDSETLINAKVVYEVEEDHENTIMPEKTLMSSVAFIEHLENYLLNQSI</sequence>
<evidence type="ECO:0000259" key="2">
    <source>
        <dbReference type="Pfam" id="PF00407"/>
    </source>
</evidence>
<reference evidence="4" key="1">
    <citation type="submission" date="2019-07" db="EMBL/GenBank/DDBJ databases">
        <title>De Novo Assembly of kiwifruit Actinidia rufa.</title>
        <authorList>
            <person name="Sugita-Konishi S."/>
            <person name="Sato K."/>
            <person name="Mori E."/>
            <person name="Abe Y."/>
            <person name="Kisaki G."/>
            <person name="Hamano K."/>
            <person name="Suezawa K."/>
            <person name="Otani M."/>
            <person name="Fukuda T."/>
            <person name="Manabe T."/>
            <person name="Gomi K."/>
            <person name="Tabuchi M."/>
            <person name="Akimitsu K."/>
            <person name="Kataoka I."/>
        </authorList>
    </citation>
    <scope>NUCLEOTIDE SEQUENCE [LARGE SCALE GENOMIC DNA]</scope>
    <source>
        <strain evidence="4">cv. Fuchu</strain>
    </source>
</reference>
<dbReference type="AlphaFoldDB" id="A0A7J0DVA3"/>
<keyword evidence="4" id="KW-1185">Reference proteome</keyword>
<name>A0A7J0DVA3_9ERIC</name>
<protein>
    <recommendedName>
        <fullName evidence="2">Bet v I/Major latex protein domain-containing protein</fullName>
    </recommendedName>
</protein>
<dbReference type="InterPro" id="IPR000916">
    <property type="entry name" value="Bet_v_I/MLP"/>
</dbReference>
<dbReference type="OrthoDB" id="1845342at2759"/>
<dbReference type="GO" id="GO:0004864">
    <property type="term" value="F:protein phosphatase inhibitor activity"/>
    <property type="evidence" value="ECO:0007669"/>
    <property type="project" value="TreeGrafter"/>
</dbReference>
<proteinExistence type="inferred from homology"/>
<comment type="caution">
    <text evidence="3">The sequence shown here is derived from an EMBL/GenBank/DDBJ whole genome shotgun (WGS) entry which is preliminary data.</text>
</comment>
<comment type="similarity">
    <text evidence="1">Belongs to the BetVI family.</text>
</comment>
<dbReference type="Gene3D" id="3.30.530.20">
    <property type="match status" value="1"/>
</dbReference>
<dbReference type="CDD" id="cd07816">
    <property type="entry name" value="Bet_v1-like"/>
    <property type="match status" value="1"/>
</dbReference>
<dbReference type="GO" id="GO:0005634">
    <property type="term" value="C:nucleus"/>
    <property type="evidence" value="ECO:0007669"/>
    <property type="project" value="TreeGrafter"/>
</dbReference>
<dbReference type="Pfam" id="PF00407">
    <property type="entry name" value="Bet_v_1"/>
    <property type="match status" value="1"/>
</dbReference>
<dbReference type="EMBL" id="BJWL01000393">
    <property type="protein sequence ID" value="GFS42111.1"/>
    <property type="molecule type" value="Genomic_DNA"/>
</dbReference>
<evidence type="ECO:0000313" key="4">
    <source>
        <dbReference type="Proteomes" id="UP000585474"/>
    </source>
</evidence>
<organism evidence="3 4">
    <name type="scientific">Actinidia rufa</name>
    <dbReference type="NCBI Taxonomy" id="165716"/>
    <lineage>
        <taxon>Eukaryota</taxon>
        <taxon>Viridiplantae</taxon>
        <taxon>Streptophyta</taxon>
        <taxon>Embryophyta</taxon>
        <taxon>Tracheophyta</taxon>
        <taxon>Spermatophyta</taxon>
        <taxon>Magnoliopsida</taxon>
        <taxon>eudicotyledons</taxon>
        <taxon>Gunneridae</taxon>
        <taxon>Pentapetalae</taxon>
        <taxon>asterids</taxon>
        <taxon>Ericales</taxon>
        <taxon>Actinidiaceae</taxon>
        <taxon>Actinidia</taxon>
    </lineage>
</organism>
<dbReference type="GO" id="GO:0038023">
    <property type="term" value="F:signaling receptor activity"/>
    <property type="evidence" value="ECO:0007669"/>
    <property type="project" value="TreeGrafter"/>
</dbReference>